<reference evidence="2 3" key="1">
    <citation type="submission" date="2016-11" db="EMBL/GenBank/DDBJ databases">
        <title>Trade-off between light-utilization and light-protection in marine flavobacteria.</title>
        <authorList>
            <person name="Kumagai Y."/>
        </authorList>
    </citation>
    <scope>NUCLEOTIDE SEQUENCE [LARGE SCALE GENOMIC DNA]</scope>
    <source>
        <strain evidence="2 3">NBRC 107125</strain>
    </source>
</reference>
<dbReference type="EMBL" id="CP019343">
    <property type="protein sequence ID" value="ARN72892.1"/>
    <property type="molecule type" value="Genomic_DNA"/>
</dbReference>
<sequence>MSKQDNSNDTEEISPSFAFERFLKFWRSVHSLSQEELAFRVDSSPRHISRLENGSSRPSENLVIEISKAMNLGRRDSNHLLISAGYAPIEPKVDFHSPELKWLRKAMTKTLRALDPYPTVLLDRSTNIVMVNRAWVGFYLNHLSQQSLDEVSNHYDFLFSREGVGNMVSNWEDTLSVILMSLKQIALFSDSEEDHQLLERLKQHPSVPEDWQQRGAALEPMASFRVQMTLNDTIHRFFSVSSTVGALGPNAYTSEPNLSIHTLYPEDDDLDLSTMINPELKHPLLFY</sequence>
<dbReference type="PANTHER" id="PTHR35010">
    <property type="entry name" value="BLL4672 PROTEIN-RELATED"/>
    <property type="match status" value="1"/>
</dbReference>
<dbReference type="KEGG" id="osg:BST96_01480"/>
<dbReference type="Gene3D" id="1.10.260.40">
    <property type="entry name" value="lambda repressor-like DNA-binding domains"/>
    <property type="match status" value="1"/>
</dbReference>
<name>A0A1X9N8X9_9GAMM</name>
<organism evidence="2 3">
    <name type="scientific">Oceanicoccus sagamiensis</name>
    <dbReference type="NCBI Taxonomy" id="716816"/>
    <lineage>
        <taxon>Bacteria</taxon>
        <taxon>Pseudomonadati</taxon>
        <taxon>Pseudomonadota</taxon>
        <taxon>Gammaproteobacteria</taxon>
        <taxon>Cellvibrionales</taxon>
        <taxon>Spongiibacteraceae</taxon>
        <taxon>Oceanicoccus</taxon>
    </lineage>
</organism>
<dbReference type="SMART" id="SM00530">
    <property type="entry name" value="HTH_XRE"/>
    <property type="match status" value="1"/>
</dbReference>
<dbReference type="PANTHER" id="PTHR35010:SF4">
    <property type="entry name" value="BLL5781 PROTEIN"/>
    <property type="match status" value="1"/>
</dbReference>
<dbReference type="STRING" id="716816.BST96_01480"/>
<dbReference type="Pfam" id="PF17765">
    <property type="entry name" value="MLTR_LBD"/>
    <property type="match status" value="1"/>
</dbReference>
<accession>A0A1X9N8X9</accession>
<dbReference type="RefSeq" id="WP_085756982.1">
    <property type="nucleotide sequence ID" value="NZ_CP019343.1"/>
</dbReference>
<dbReference type="Proteomes" id="UP000193450">
    <property type="component" value="Chromosome"/>
</dbReference>
<evidence type="ECO:0000259" key="1">
    <source>
        <dbReference type="PROSITE" id="PS50943"/>
    </source>
</evidence>
<dbReference type="InterPro" id="IPR001387">
    <property type="entry name" value="Cro/C1-type_HTH"/>
</dbReference>
<feature type="domain" description="HTH cro/C1-type" evidence="1">
    <location>
        <begin position="23"/>
        <end position="78"/>
    </location>
</feature>
<gene>
    <name evidence="2" type="ORF">BST96_01480</name>
</gene>
<dbReference type="GO" id="GO:0003677">
    <property type="term" value="F:DNA binding"/>
    <property type="evidence" value="ECO:0007669"/>
    <property type="project" value="InterPro"/>
</dbReference>
<dbReference type="InterPro" id="IPR010982">
    <property type="entry name" value="Lambda_DNA-bd_dom_sf"/>
</dbReference>
<dbReference type="SUPFAM" id="SSF47413">
    <property type="entry name" value="lambda repressor-like DNA-binding domains"/>
    <property type="match status" value="1"/>
</dbReference>
<dbReference type="PROSITE" id="PS50943">
    <property type="entry name" value="HTH_CROC1"/>
    <property type="match status" value="1"/>
</dbReference>
<dbReference type="AlphaFoldDB" id="A0A1X9N8X9"/>
<dbReference type="Gene3D" id="3.30.450.180">
    <property type="match status" value="1"/>
</dbReference>
<dbReference type="OrthoDB" id="2959414at2"/>
<dbReference type="InterPro" id="IPR041413">
    <property type="entry name" value="MLTR_LBD"/>
</dbReference>
<keyword evidence="3" id="KW-1185">Reference proteome</keyword>
<evidence type="ECO:0000313" key="3">
    <source>
        <dbReference type="Proteomes" id="UP000193450"/>
    </source>
</evidence>
<dbReference type="Pfam" id="PF01381">
    <property type="entry name" value="HTH_3"/>
    <property type="match status" value="1"/>
</dbReference>
<protein>
    <submittedName>
        <fullName evidence="2">Transcriptional regulator</fullName>
    </submittedName>
</protein>
<proteinExistence type="predicted"/>
<evidence type="ECO:0000313" key="2">
    <source>
        <dbReference type="EMBL" id="ARN72892.1"/>
    </source>
</evidence>
<dbReference type="CDD" id="cd00093">
    <property type="entry name" value="HTH_XRE"/>
    <property type="match status" value="1"/>
</dbReference>